<evidence type="ECO:0000313" key="2">
    <source>
        <dbReference type="Proteomes" id="UP000281128"/>
    </source>
</evidence>
<organism evidence="1 2">
    <name type="scientific">Roseovarius spongiae</name>
    <dbReference type="NCBI Taxonomy" id="2320272"/>
    <lineage>
        <taxon>Bacteria</taxon>
        <taxon>Pseudomonadati</taxon>
        <taxon>Pseudomonadota</taxon>
        <taxon>Alphaproteobacteria</taxon>
        <taxon>Rhodobacterales</taxon>
        <taxon>Roseobacteraceae</taxon>
        <taxon>Roseovarius</taxon>
    </lineage>
</organism>
<proteinExistence type="predicted"/>
<evidence type="ECO:0000313" key="1">
    <source>
        <dbReference type="EMBL" id="RKF13035.1"/>
    </source>
</evidence>
<dbReference type="EMBL" id="RAPE01000005">
    <property type="protein sequence ID" value="RKF13035.1"/>
    <property type="molecule type" value="Genomic_DNA"/>
</dbReference>
<reference evidence="1 2" key="1">
    <citation type="submission" date="2018-09" db="EMBL/GenBank/DDBJ databases">
        <title>Roseovarius spongiae sp. nov., isolated from a marine sponge.</title>
        <authorList>
            <person name="Zhuang L."/>
            <person name="Luo L."/>
        </authorList>
    </citation>
    <scope>NUCLEOTIDE SEQUENCE [LARGE SCALE GENOMIC DNA]</scope>
    <source>
        <strain evidence="1 2">HN-E21</strain>
    </source>
</reference>
<accession>A0A3A8AVD1</accession>
<dbReference type="SUPFAM" id="SSF158791">
    <property type="entry name" value="MgtE N-terminal domain-like"/>
    <property type="match status" value="1"/>
</dbReference>
<sequence length="204" mass="21597">MAARGTDAPRRKRSRAGRGTLIVIAGLLVASAMLRMGGDAGQVFARAAAPGDVTPPDAAEREARSCEPPEEMRAVLKAFQAREARIEARETAITDRLQALKLADREVARKLALLEQAEEDLRAMIALADGAAEGDIARLTKVYESMKPKDAAALFEEMNADFAAGFLGRMRPEAAAGIMAGLSPDAAHRFSVVLAGRNAGAPTE</sequence>
<dbReference type="RefSeq" id="WP_121168648.1">
    <property type="nucleotide sequence ID" value="NZ_RAPE01000005.1"/>
</dbReference>
<dbReference type="OrthoDB" id="9791432at2"/>
<evidence type="ECO:0008006" key="3">
    <source>
        <dbReference type="Google" id="ProtNLM"/>
    </source>
</evidence>
<dbReference type="Proteomes" id="UP000281128">
    <property type="component" value="Unassembled WGS sequence"/>
</dbReference>
<dbReference type="AlphaFoldDB" id="A0A3A8AVD1"/>
<name>A0A3A8AVD1_9RHOB</name>
<gene>
    <name evidence="1" type="ORF">D6850_16165</name>
</gene>
<comment type="caution">
    <text evidence="1">The sequence shown here is derived from an EMBL/GenBank/DDBJ whole genome shotgun (WGS) entry which is preliminary data.</text>
</comment>
<protein>
    <recommendedName>
        <fullName evidence="3">Magnesium transporter MgtE intracellular domain-containing protein</fullName>
    </recommendedName>
</protein>
<keyword evidence="2" id="KW-1185">Reference proteome</keyword>